<evidence type="ECO:0000259" key="10">
    <source>
        <dbReference type="PROSITE" id="PS50097"/>
    </source>
</evidence>
<evidence type="ECO:0000256" key="2">
    <source>
        <dbReference type="ARBA" id="ARBA00022723"/>
    </source>
</evidence>
<dbReference type="EMBL" id="HBUF01341966">
    <property type="protein sequence ID" value="CAG6704773.1"/>
    <property type="molecule type" value="Transcribed_RNA"/>
</dbReference>
<dbReference type="GO" id="GO:0000981">
    <property type="term" value="F:DNA-binding transcription factor activity, RNA polymerase II-specific"/>
    <property type="evidence" value="ECO:0007669"/>
    <property type="project" value="TreeGrafter"/>
</dbReference>
<dbReference type="GO" id="GO:0000978">
    <property type="term" value="F:RNA polymerase II cis-regulatory region sequence-specific DNA binding"/>
    <property type="evidence" value="ECO:0007669"/>
    <property type="project" value="TreeGrafter"/>
</dbReference>
<evidence type="ECO:0000313" key="11">
    <source>
        <dbReference type="EMBL" id="CAG6704775.1"/>
    </source>
</evidence>
<dbReference type="PANTHER" id="PTHR46105:SF5">
    <property type="entry name" value="ZINC FINGER AND BTB DOMAIN-CONTAINING PROTEIN 44 ISOFORM X1"/>
    <property type="match status" value="1"/>
</dbReference>
<dbReference type="GO" id="GO:0005634">
    <property type="term" value="C:nucleus"/>
    <property type="evidence" value="ECO:0007669"/>
    <property type="project" value="UniProtKB-SubCell"/>
</dbReference>
<dbReference type="InterPro" id="IPR050457">
    <property type="entry name" value="ZnFinger_BTB_dom_contain"/>
</dbReference>
<dbReference type="InterPro" id="IPR000210">
    <property type="entry name" value="BTB/POZ_dom"/>
</dbReference>
<evidence type="ECO:0000256" key="3">
    <source>
        <dbReference type="ARBA" id="ARBA00022737"/>
    </source>
</evidence>
<dbReference type="Pfam" id="PF00651">
    <property type="entry name" value="BTB"/>
    <property type="match status" value="1"/>
</dbReference>
<dbReference type="GO" id="GO:0008270">
    <property type="term" value="F:zinc ion binding"/>
    <property type="evidence" value="ECO:0007669"/>
    <property type="project" value="UniProtKB-KW"/>
</dbReference>
<organism evidence="11">
    <name type="scientific">Cacopsylla melanoneura</name>
    <dbReference type="NCBI Taxonomy" id="428564"/>
    <lineage>
        <taxon>Eukaryota</taxon>
        <taxon>Metazoa</taxon>
        <taxon>Ecdysozoa</taxon>
        <taxon>Arthropoda</taxon>
        <taxon>Hexapoda</taxon>
        <taxon>Insecta</taxon>
        <taxon>Pterygota</taxon>
        <taxon>Neoptera</taxon>
        <taxon>Paraneoptera</taxon>
        <taxon>Hemiptera</taxon>
        <taxon>Sternorrhyncha</taxon>
        <taxon>Psylloidea</taxon>
        <taxon>Psyllidae</taxon>
        <taxon>Psyllinae</taxon>
        <taxon>Cacopsylla</taxon>
    </lineage>
</organism>
<keyword evidence="9" id="KW-0539">Nucleus</keyword>
<dbReference type="Gene3D" id="3.30.710.10">
    <property type="entry name" value="Potassium Channel Kv1.1, Chain A"/>
    <property type="match status" value="1"/>
</dbReference>
<dbReference type="SUPFAM" id="SSF54695">
    <property type="entry name" value="POZ domain"/>
    <property type="match status" value="1"/>
</dbReference>
<dbReference type="EMBL" id="HBUF01341968">
    <property type="protein sequence ID" value="CAG6704775.1"/>
    <property type="molecule type" value="Transcribed_RNA"/>
</dbReference>
<reference evidence="11" key="1">
    <citation type="submission" date="2021-05" db="EMBL/GenBank/DDBJ databases">
        <authorList>
            <person name="Alioto T."/>
            <person name="Alioto T."/>
            <person name="Gomez Garrido J."/>
        </authorList>
    </citation>
    <scope>NUCLEOTIDE SEQUENCE</scope>
</reference>
<evidence type="ECO:0000256" key="5">
    <source>
        <dbReference type="ARBA" id="ARBA00022833"/>
    </source>
</evidence>
<keyword evidence="3" id="KW-0677">Repeat</keyword>
<evidence type="ECO:0000256" key="1">
    <source>
        <dbReference type="ARBA" id="ARBA00004123"/>
    </source>
</evidence>
<dbReference type="SMART" id="SM00225">
    <property type="entry name" value="BTB"/>
    <property type="match status" value="1"/>
</dbReference>
<dbReference type="InterPro" id="IPR011333">
    <property type="entry name" value="SKP1/BTB/POZ_sf"/>
</dbReference>
<evidence type="ECO:0000256" key="8">
    <source>
        <dbReference type="ARBA" id="ARBA00023163"/>
    </source>
</evidence>
<sequence>MDTMKGKPDSFTMKKIKVENWSSFLLQKLYHCYTKQKYCDFTLKMVDGNLKVHSVVMNACSNYFILINLENSSTLTLPPQLRKELMEPIVNFIYSGVLSFKTNIQKDLVEASKILKIDILTKLIDTEDIINDSKSSTSKTIPFEDAHIKQRHFLSSGDSPAPPPPPHIFFSFL</sequence>
<comment type="subcellular location">
    <subcellularLocation>
        <location evidence="1">Nucleus</location>
    </subcellularLocation>
</comment>
<evidence type="ECO:0000256" key="9">
    <source>
        <dbReference type="ARBA" id="ARBA00023242"/>
    </source>
</evidence>
<evidence type="ECO:0000256" key="6">
    <source>
        <dbReference type="ARBA" id="ARBA00023015"/>
    </source>
</evidence>
<keyword evidence="6" id="KW-0805">Transcription regulation</keyword>
<protein>
    <submittedName>
        <fullName evidence="11">Centrosome-associated zinc finger protein CP190</fullName>
    </submittedName>
</protein>
<name>A0A8D8UHI4_9HEMI</name>
<dbReference type="EMBL" id="HBUF01341967">
    <property type="protein sequence ID" value="CAG6704774.1"/>
    <property type="molecule type" value="Transcribed_RNA"/>
</dbReference>
<dbReference type="PANTHER" id="PTHR46105">
    <property type="entry name" value="AGAP004733-PA"/>
    <property type="match status" value="1"/>
</dbReference>
<keyword evidence="2" id="KW-0479">Metal-binding</keyword>
<proteinExistence type="predicted"/>
<accession>A0A8D8UHI4</accession>
<dbReference type="AlphaFoldDB" id="A0A8D8UHI4"/>
<dbReference type="PROSITE" id="PS50097">
    <property type="entry name" value="BTB"/>
    <property type="match status" value="1"/>
</dbReference>
<evidence type="ECO:0000256" key="4">
    <source>
        <dbReference type="ARBA" id="ARBA00022771"/>
    </source>
</evidence>
<keyword evidence="8" id="KW-0804">Transcription</keyword>
<keyword evidence="5" id="KW-0862">Zinc</keyword>
<keyword evidence="4" id="KW-0863">Zinc-finger</keyword>
<keyword evidence="7" id="KW-0238">DNA-binding</keyword>
<feature type="domain" description="BTB" evidence="10">
    <location>
        <begin position="39"/>
        <end position="102"/>
    </location>
</feature>
<evidence type="ECO:0000256" key="7">
    <source>
        <dbReference type="ARBA" id="ARBA00023125"/>
    </source>
</evidence>